<name>K2MDG7_TRYCR</name>
<keyword evidence="2" id="KW-1185">Reference proteome</keyword>
<protein>
    <submittedName>
        <fullName evidence="1">Uncharacterized protein</fullName>
    </submittedName>
</protein>
<comment type="caution">
    <text evidence="1">The sequence shown here is derived from an EMBL/GenBank/DDBJ whole genome shotgun (WGS) entry which is preliminary data.</text>
</comment>
<gene>
    <name evidence="1" type="ORF">MOQ_002907</name>
</gene>
<evidence type="ECO:0000313" key="2">
    <source>
        <dbReference type="Proteomes" id="UP000007350"/>
    </source>
</evidence>
<sequence>MVVFLVFVLGCCCCCCCFLLFFFFLAARSLFLLRSWGIGEVQDGVCVCVCVCGYYTCVCVFVKRAPNIMLPFGLDDILLIVASASPLLWAKRGDLVRSSVYKTVSLLTGDDAYAKRKAEAASRNCTVPCALLSGKDVEEVTATGLEEKDTLVSSSIAGKFTGDVVYEYPCVPHRRFNPIKQRRPPVKDLLQYSAMEVAESLNSYSLAEVSCLYEAIQQEGLWEAALSVTEGAQMGSHYAYLTKKNLDAAIQTLLLAGKTQRAVQCYLTHAREVLLSDGVLVALFDACRHVEKDSLALYHAVKPFHAEWTPAVYACCLTVNAKFCWEEALKLYTECVEQERQTRITRIMAGVMGNGGQKSRIDHLAGDARSFKSQKLQFLYHVILPLVADRQAERLQECYDHMLLHEPDSAVDVLLRCLHTPCGRELAVNWLKTSNSKEKDSPLIPDNFVDLATALYFKKPNVMNFNSLLKIIIAQDPTVLPPHVGEKLQEYVCPLSMTENDACVLARTLTGQSGHWKLATHFMASMVVRRQFAVFPLLSSYVAKQGKWLLASRAMAACFSNCGAFTQAELSFCIESSVLAGRWKSALFWMERAHAHGVRLPIVVYDDVLGATKHCSWVAALRAVASMHEVGGVSSEKGILNLLETTASQGEVLKALHAITATGKLYWTL</sequence>
<reference evidence="1 2" key="1">
    <citation type="journal article" date="2012" name="BMC Genomics">
        <title>Comparative genomic analysis of human infective Trypanosoma cruzi lineages with the bat-restricted subspecies T. cruzi marinkellei.</title>
        <authorList>
            <person name="Franzen O."/>
            <person name="Talavera-Lopez C."/>
            <person name="Ochaya S."/>
            <person name="Butler C.E."/>
            <person name="Messenger L.A."/>
            <person name="Lewis M.D."/>
            <person name="Llewellyn M.S."/>
            <person name="Marinkelle C.J."/>
            <person name="Tyler K.M."/>
            <person name="Miles M.A."/>
            <person name="Andersson B."/>
        </authorList>
    </citation>
    <scope>NUCLEOTIDE SEQUENCE [LARGE SCALE GENOMIC DNA]</scope>
    <source>
        <strain evidence="1 2">B7</strain>
    </source>
</reference>
<accession>K2MDG7</accession>
<proteinExistence type="predicted"/>
<dbReference type="EMBL" id="AHKC01009353">
    <property type="protein sequence ID" value="EKF33233.1"/>
    <property type="molecule type" value="Genomic_DNA"/>
</dbReference>
<evidence type="ECO:0000313" key="1">
    <source>
        <dbReference type="EMBL" id="EKF33233.1"/>
    </source>
</evidence>
<dbReference type="Proteomes" id="UP000007350">
    <property type="component" value="Unassembled WGS sequence"/>
</dbReference>
<dbReference type="AlphaFoldDB" id="K2MDG7"/>
<dbReference type="OrthoDB" id="278233at2759"/>
<organism evidence="1 2">
    <name type="scientific">Trypanosoma cruzi marinkellei</name>
    <dbReference type="NCBI Taxonomy" id="85056"/>
    <lineage>
        <taxon>Eukaryota</taxon>
        <taxon>Discoba</taxon>
        <taxon>Euglenozoa</taxon>
        <taxon>Kinetoplastea</taxon>
        <taxon>Metakinetoplastina</taxon>
        <taxon>Trypanosomatida</taxon>
        <taxon>Trypanosomatidae</taxon>
        <taxon>Trypanosoma</taxon>
        <taxon>Schizotrypanum</taxon>
    </lineage>
</organism>